<dbReference type="RefSeq" id="WP_006824514.1">
    <property type="nucleotide sequence ID" value="NZ_AOIL01000012.1"/>
</dbReference>
<keyword evidence="12" id="KW-1185">Reference proteome</keyword>
<evidence type="ECO:0000256" key="3">
    <source>
        <dbReference type="ARBA" id="ARBA00022679"/>
    </source>
</evidence>
<dbReference type="UniPathway" id="UPA00277">
    <property type="reaction ID" value="UER00407"/>
</dbReference>
<dbReference type="PANTHER" id="PTHR43793:SF1">
    <property type="entry name" value="FAD SYNTHASE"/>
    <property type="match status" value="1"/>
</dbReference>
<feature type="compositionally biased region" description="Basic and acidic residues" evidence="9">
    <location>
        <begin position="8"/>
        <end position="19"/>
    </location>
</feature>
<evidence type="ECO:0000313" key="12">
    <source>
        <dbReference type="Proteomes" id="UP000011648"/>
    </source>
</evidence>
<feature type="binding site" evidence="8">
    <location>
        <begin position="59"/>
        <end position="60"/>
    </location>
    <ligand>
        <name>ATP</name>
        <dbReference type="ChEBI" id="CHEBI:30616"/>
    </ligand>
</feature>
<keyword evidence="3 8" id="KW-0808">Transferase</keyword>
<evidence type="ECO:0000313" key="11">
    <source>
        <dbReference type="EMBL" id="ELY95952.1"/>
    </source>
</evidence>
<evidence type="ECO:0000256" key="6">
    <source>
        <dbReference type="ARBA" id="ARBA00022827"/>
    </source>
</evidence>
<dbReference type="HAMAP" id="MF_02115">
    <property type="entry name" value="FAD_synth_arch"/>
    <property type="match status" value="1"/>
</dbReference>
<dbReference type="SUPFAM" id="SSF52374">
    <property type="entry name" value="Nucleotidylyl transferase"/>
    <property type="match status" value="1"/>
</dbReference>
<evidence type="ECO:0000259" key="10">
    <source>
        <dbReference type="Pfam" id="PF01467"/>
    </source>
</evidence>
<feature type="binding site" evidence="8">
    <location>
        <position position="142"/>
    </location>
    <ligand>
        <name>ATP</name>
        <dbReference type="ChEBI" id="CHEBI:30616"/>
    </ligand>
</feature>
<comment type="catalytic activity">
    <reaction evidence="8">
        <text>FMN + ATP + H(+) = FAD + diphosphate</text>
        <dbReference type="Rhea" id="RHEA:17237"/>
        <dbReference type="ChEBI" id="CHEBI:15378"/>
        <dbReference type="ChEBI" id="CHEBI:30616"/>
        <dbReference type="ChEBI" id="CHEBI:33019"/>
        <dbReference type="ChEBI" id="CHEBI:57692"/>
        <dbReference type="ChEBI" id="CHEBI:58210"/>
        <dbReference type="EC" id="2.7.7.2"/>
    </reaction>
</comment>
<dbReference type="InterPro" id="IPR024902">
    <property type="entry name" value="FAD_synth_RibL"/>
</dbReference>
<dbReference type="NCBIfam" id="TIGR00125">
    <property type="entry name" value="cyt_tran_rel"/>
    <property type="match status" value="1"/>
</dbReference>
<dbReference type="GO" id="GO:0003919">
    <property type="term" value="F:FMN adenylyltransferase activity"/>
    <property type="evidence" value="ECO:0007669"/>
    <property type="project" value="UniProtKB-UniRule"/>
</dbReference>
<accession>M0ADL5</accession>
<evidence type="ECO:0000256" key="9">
    <source>
        <dbReference type="SAM" id="MobiDB-lite"/>
    </source>
</evidence>
<dbReference type="PATRIC" id="fig|1230458.4.peg.624"/>
<comment type="similarity">
    <text evidence="8">Belongs to the archaeal FAD synthase family.</text>
</comment>
<comment type="caution">
    <text evidence="8">Lacks conserved residue(s) required for the propagation of feature annotation.</text>
</comment>
<comment type="function">
    <text evidence="8">Catalyzes the transfer of the AMP portion of ATP to flavin mononucleotide (FMN) to produce flavin adenine dinucleotide (FAD) coenzyme.</text>
</comment>
<protein>
    <recommendedName>
        <fullName evidence="8">FAD synthase</fullName>
        <ecNumber evidence="8">2.7.7.2</ecNumber>
    </recommendedName>
    <alternativeName>
        <fullName evidence="8">FMN adenylyltransferase</fullName>
    </alternativeName>
    <alternativeName>
        <fullName evidence="8">Flavin adenine dinucleotide synthase</fullName>
    </alternativeName>
</protein>
<dbReference type="EMBL" id="AOIL01000012">
    <property type="protein sequence ID" value="ELY95952.1"/>
    <property type="molecule type" value="Genomic_DNA"/>
</dbReference>
<comment type="pathway">
    <text evidence="8">Cofactor biosynthesis; FAD biosynthesis; FAD from FMN: step 1/1.</text>
</comment>
<dbReference type="InterPro" id="IPR050385">
    <property type="entry name" value="Archaeal_FAD_synthase"/>
</dbReference>
<evidence type="ECO:0000256" key="2">
    <source>
        <dbReference type="ARBA" id="ARBA00022643"/>
    </source>
</evidence>
<comment type="caution">
    <text evidence="11">The sequence shown here is derived from an EMBL/GenBank/DDBJ whole genome shotgun (WGS) entry which is preliminary data.</text>
</comment>
<organism evidence="11 12">
    <name type="scientific">Natrialba taiwanensis DSM 12281</name>
    <dbReference type="NCBI Taxonomy" id="1230458"/>
    <lineage>
        <taxon>Archaea</taxon>
        <taxon>Methanobacteriati</taxon>
        <taxon>Methanobacteriota</taxon>
        <taxon>Stenosarchaea group</taxon>
        <taxon>Halobacteria</taxon>
        <taxon>Halobacteriales</taxon>
        <taxon>Natrialbaceae</taxon>
        <taxon>Natrialba</taxon>
    </lineage>
</organism>
<dbReference type="PANTHER" id="PTHR43793">
    <property type="entry name" value="FAD SYNTHASE"/>
    <property type="match status" value="1"/>
</dbReference>
<evidence type="ECO:0000256" key="4">
    <source>
        <dbReference type="ARBA" id="ARBA00022695"/>
    </source>
</evidence>
<keyword evidence="2 8" id="KW-0288">FMN</keyword>
<gene>
    <name evidence="8" type="primary">ribL</name>
    <name evidence="11" type="ORF">C484_03144</name>
</gene>
<proteinExistence type="inferred from homology"/>
<dbReference type="InterPro" id="IPR004821">
    <property type="entry name" value="Cyt_trans-like"/>
</dbReference>
<name>M0ADL5_9EURY</name>
<evidence type="ECO:0000256" key="5">
    <source>
        <dbReference type="ARBA" id="ARBA00022741"/>
    </source>
</evidence>
<keyword evidence="1 8" id="KW-0285">Flavoprotein</keyword>
<reference evidence="11 12" key="1">
    <citation type="journal article" date="2014" name="PLoS Genet.">
        <title>Phylogenetically driven sequencing of extremely halophilic archaea reveals strategies for static and dynamic osmo-response.</title>
        <authorList>
            <person name="Becker E.A."/>
            <person name="Seitzer P.M."/>
            <person name="Tritt A."/>
            <person name="Larsen D."/>
            <person name="Krusor M."/>
            <person name="Yao A.I."/>
            <person name="Wu D."/>
            <person name="Madern D."/>
            <person name="Eisen J.A."/>
            <person name="Darling A.E."/>
            <person name="Facciotti M.T."/>
        </authorList>
    </citation>
    <scope>NUCLEOTIDE SEQUENCE [LARGE SCALE GENOMIC DNA]</scope>
    <source>
        <strain evidence="11 12">DSM 12281</strain>
    </source>
</reference>
<feature type="domain" description="Cytidyltransferase-like" evidence="10">
    <location>
        <begin position="55"/>
        <end position="186"/>
    </location>
</feature>
<dbReference type="GO" id="GO:0046444">
    <property type="term" value="P:FMN metabolic process"/>
    <property type="evidence" value="ECO:0007669"/>
    <property type="project" value="UniProtKB-UniRule"/>
</dbReference>
<evidence type="ECO:0000256" key="8">
    <source>
        <dbReference type="HAMAP-Rule" id="MF_02115"/>
    </source>
</evidence>
<comment type="cofactor">
    <cofactor evidence="8">
        <name>a divalent metal cation</name>
        <dbReference type="ChEBI" id="CHEBI:60240"/>
    </cofactor>
</comment>
<dbReference type="Proteomes" id="UP000011648">
    <property type="component" value="Unassembled WGS sequence"/>
</dbReference>
<evidence type="ECO:0000256" key="1">
    <source>
        <dbReference type="ARBA" id="ARBA00022630"/>
    </source>
</evidence>
<dbReference type="GO" id="GO:0006747">
    <property type="term" value="P:FAD biosynthetic process"/>
    <property type="evidence" value="ECO:0007669"/>
    <property type="project" value="UniProtKB-UniRule"/>
</dbReference>
<dbReference type="Gene3D" id="3.40.50.620">
    <property type="entry name" value="HUPs"/>
    <property type="match status" value="1"/>
</dbReference>
<keyword evidence="6 8" id="KW-0274">FAD</keyword>
<sequence>MTDSASQSDERRAHSRSDTDADADGGTDTDGGTNTNRDTDRNSRSNTETSFRTVIAQGTFDILHPGHVHYLEEAAAMGEELYVIVARKANVDHKEAPICSAAQRRDVVDALEPVDEALLGHEEDIFVPIERINPDVIVLGHDQHHDPAAIQAELDRRNIDCTVERASGRDPAHEDELLSTRLIIERILDRRG</sequence>
<dbReference type="EC" id="2.7.7.2" evidence="8"/>
<evidence type="ECO:0000256" key="7">
    <source>
        <dbReference type="ARBA" id="ARBA00022840"/>
    </source>
</evidence>
<feature type="binding site" evidence="8">
    <location>
        <begin position="64"/>
        <end position="67"/>
    </location>
    <ligand>
        <name>ATP</name>
        <dbReference type="ChEBI" id="CHEBI:30616"/>
    </ligand>
</feature>
<comment type="subunit">
    <text evidence="8">Homodimer.</text>
</comment>
<keyword evidence="4 8" id="KW-0548">Nucleotidyltransferase</keyword>
<keyword evidence="5 8" id="KW-0547">Nucleotide-binding</keyword>
<dbReference type="InterPro" id="IPR014729">
    <property type="entry name" value="Rossmann-like_a/b/a_fold"/>
</dbReference>
<keyword evidence="7 8" id="KW-0067">ATP-binding</keyword>
<dbReference type="Pfam" id="PF01467">
    <property type="entry name" value="CTP_transf_like"/>
    <property type="match status" value="1"/>
</dbReference>
<dbReference type="AlphaFoldDB" id="M0ADL5"/>
<dbReference type="GO" id="GO:0005524">
    <property type="term" value="F:ATP binding"/>
    <property type="evidence" value="ECO:0007669"/>
    <property type="project" value="UniProtKB-UniRule"/>
</dbReference>
<dbReference type="STRING" id="1230458.C484_03144"/>
<feature type="region of interest" description="Disordered" evidence="9">
    <location>
        <begin position="1"/>
        <end position="49"/>
    </location>
</feature>